<comment type="caution">
    <text evidence="8">The sequence shown here is derived from an EMBL/GenBank/DDBJ whole genome shotgun (WGS) entry which is preliminary data.</text>
</comment>
<dbReference type="Pfam" id="PF00251">
    <property type="entry name" value="Glyco_hydro_32N"/>
    <property type="match status" value="1"/>
</dbReference>
<evidence type="ECO:0000259" key="6">
    <source>
        <dbReference type="Pfam" id="PF00251"/>
    </source>
</evidence>
<evidence type="ECO:0000256" key="4">
    <source>
        <dbReference type="RuleBase" id="RU362110"/>
    </source>
</evidence>
<dbReference type="InterPro" id="IPR013189">
    <property type="entry name" value="Glyco_hydro_32_C"/>
</dbReference>
<evidence type="ECO:0000256" key="3">
    <source>
        <dbReference type="ARBA" id="ARBA00023295"/>
    </source>
</evidence>
<evidence type="ECO:0000259" key="7">
    <source>
        <dbReference type="Pfam" id="PF08244"/>
    </source>
</evidence>
<dbReference type="InterPro" id="IPR013320">
    <property type="entry name" value="ConA-like_dom_sf"/>
</dbReference>
<keyword evidence="2 4" id="KW-0378">Hydrolase</keyword>
<dbReference type="AlphaFoldDB" id="A0A4V6DWD1"/>
<dbReference type="GO" id="GO:0005985">
    <property type="term" value="P:sucrose metabolic process"/>
    <property type="evidence" value="ECO:0007669"/>
    <property type="project" value="UniProtKB-UniPathway"/>
</dbReference>
<protein>
    <recommendedName>
        <fullName evidence="4">Sucrose-6-phosphate hydrolase</fullName>
        <ecNumber evidence="4">3.2.1.26</ecNumber>
    </recommendedName>
    <alternativeName>
        <fullName evidence="5">Invertase</fullName>
    </alternativeName>
</protein>
<dbReference type="CDD" id="cd18623">
    <property type="entry name" value="GH32_ScrB-like"/>
    <property type="match status" value="1"/>
</dbReference>
<comment type="subcellular location">
    <subcellularLocation>
        <location evidence="5">Cytoplasm</location>
    </subcellularLocation>
</comment>
<dbReference type="GO" id="GO:0005737">
    <property type="term" value="C:cytoplasm"/>
    <property type="evidence" value="ECO:0007669"/>
    <property type="project" value="UniProtKB-SubCell"/>
</dbReference>
<comment type="function">
    <text evidence="5">Enables the bacterium to metabolize sucrose as a sole carbon source.</text>
</comment>
<evidence type="ECO:0000256" key="2">
    <source>
        <dbReference type="ARBA" id="ARBA00022801"/>
    </source>
</evidence>
<dbReference type="InterPro" id="IPR013148">
    <property type="entry name" value="Glyco_hydro_32_N"/>
</dbReference>
<dbReference type="SMART" id="SM00640">
    <property type="entry name" value="Glyco_32"/>
    <property type="match status" value="1"/>
</dbReference>
<evidence type="ECO:0000313" key="9">
    <source>
        <dbReference type="Proteomes" id="UP000310353"/>
    </source>
</evidence>
<comment type="catalytic activity">
    <reaction evidence="4">
        <text>Hydrolysis of terminal non-reducing beta-D-fructofuranoside residues in beta-D-fructofuranosides.</text>
        <dbReference type="EC" id="3.2.1.26"/>
    </reaction>
</comment>
<dbReference type="EC" id="3.2.1.26" evidence="4"/>
<dbReference type="SUPFAM" id="SSF75005">
    <property type="entry name" value="Arabinanase/levansucrase/invertase"/>
    <property type="match status" value="1"/>
</dbReference>
<evidence type="ECO:0000256" key="1">
    <source>
        <dbReference type="ARBA" id="ARBA00009902"/>
    </source>
</evidence>
<evidence type="ECO:0000313" key="8">
    <source>
        <dbReference type="EMBL" id="TKX31682.1"/>
    </source>
</evidence>
<dbReference type="RefSeq" id="WP_137622514.1">
    <property type="nucleotide sequence ID" value="NZ_NXMA01000009.1"/>
</dbReference>
<evidence type="ECO:0000256" key="5">
    <source>
        <dbReference type="RuleBase" id="RU365015"/>
    </source>
</evidence>
<accession>A0A4V6DWD1</accession>
<dbReference type="PANTHER" id="PTHR43101:SF1">
    <property type="entry name" value="BETA-FRUCTOSIDASE"/>
    <property type="match status" value="1"/>
</dbReference>
<organism evidence="8 9">
    <name type="scientific">Campylobacter aviculae</name>
    <dbReference type="NCBI Taxonomy" id="2510190"/>
    <lineage>
        <taxon>Bacteria</taxon>
        <taxon>Pseudomonadati</taxon>
        <taxon>Campylobacterota</taxon>
        <taxon>Epsilonproteobacteria</taxon>
        <taxon>Campylobacterales</taxon>
        <taxon>Campylobacteraceae</taxon>
        <taxon>Campylobacter</taxon>
    </lineage>
</organism>
<dbReference type="InterPro" id="IPR051214">
    <property type="entry name" value="GH32_Enzymes"/>
</dbReference>
<feature type="domain" description="Glycosyl hydrolase family 32 C-terminal" evidence="7">
    <location>
        <begin position="424"/>
        <end position="460"/>
    </location>
</feature>
<dbReference type="InterPro" id="IPR023296">
    <property type="entry name" value="Glyco_hydro_beta-prop_sf"/>
</dbReference>
<dbReference type="GO" id="GO:0004564">
    <property type="term" value="F:beta-fructofuranosidase activity"/>
    <property type="evidence" value="ECO:0007669"/>
    <property type="project" value="UniProtKB-EC"/>
</dbReference>
<dbReference type="InterPro" id="IPR001362">
    <property type="entry name" value="Glyco_hydro_32"/>
</dbReference>
<dbReference type="EMBL" id="NXMA01000009">
    <property type="protein sequence ID" value="TKX31682.1"/>
    <property type="molecule type" value="Genomic_DNA"/>
</dbReference>
<dbReference type="InterPro" id="IPR006232">
    <property type="entry name" value="Suc6P_hydrolase"/>
</dbReference>
<keyword evidence="5" id="KW-0963">Cytoplasm</keyword>
<dbReference type="PANTHER" id="PTHR43101">
    <property type="entry name" value="BETA-FRUCTOSIDASE"/>
    <property type="match status" value="1"/>
</dbReference>
<reference evidence="8 9" key="1">
    <citation type="submission" date="2018-05" db="EMBL/GenBank/DDBJ databases">
        <title>Novel Campyloabacter and Helicobacter Species and Strains.</title>
        <authorList>
            <person name="Mannion A.J."/>
            <person name="Shen Z."/>
            <person name="Fox J.G."/>
        </authorList>
    </citation>
    <scope>NUCLEOTIDE SEQUENCE [LARGE SCALE GENOMIC DNA]</scope>
    <source>
        <strain evidence="9">MIT17-670</strain>
    </source>
</reference>
<dbReference type="Proteomes" id="UP000310353">
    <property type="component" value="Unassembled WGS sequence"/>
</dbReference>
<sequence>MSVLGKTLKKAIKKLEKESLSNVKNDKYRLNYHLMPPIGWLNDPNGLCYYKNEYNIFFQYSPFEVNGGLKFWGHYKTKDLINYRYVGVSVYPDEKYDCHGVYSGSTFIEDDKMYIYYTGNIESRGDYDYINEGRESNTVLIISDDGINFDNKKCIMEMKDYPDGITNHIRDPKVWKEGDVYYMIQGVRRNTKPNNKGAAIIFTSEDKVHWKYLSMINSKEDFAYMWECPDLFKIDGQYILMTCPQGVKRVESLYENIYLNGYFIIPEDNLKNDITVNEFFILDKGFDFYAPQTFIDENNNRVMIGWMGLPDIDEEYANNTKTWQHCLTIARTLSFKNNKVYQTPHKSLEKLRKNTLSVEDIKNNNINSYEVLIDVKDSKDLQIIISEGLFIKHQNNKFILEFIGDIGKTIGCGRTKRSVELNTINNLRIFVDTSSVEIFVNDGSDVFTTRYYPLSQSLKIEGDVSYAIYKLDSFGIQIEA</sequence>
<dbReference type="SUPFAM" id="SSF49899">
    <property type="entry name" value="Concanavalin A-like lectins/glucanases"/>
    <property type="match status" value="1"/>
</dbReference>
<dbReference type="NCBIfam" id="TIGR01322">
    <property type="entry name" value="scrB_fam"/>
    <property type="match status" value="1"/>
</dbReference>
<feature type="domain" description="Glycosyl hydrolase family 32 N-terminal" evidence="6">
    <location>
        <begin position="33"/>
        <end position="344"/>
    </location>
</feature>
<dbReference type="Gene3D" id="2.60.120.560">
    <property type="entry name" value="Exo-inulinase, domain 1"/>
    <property type="match status" value="1"/>
</dbReference>
<proteinExistence type="inferred from homology"/>
<dbReference type="UniPathway" id="UPA00238"/>
<gene>
    <name evidence="8" type="ORF">CQA76_05980</name>
</gene>
<dbReference type="Gene3D" id="2.115.10.20">
    <property type="entry name" value="Glycosyl hydrolase domain, family 43"/>
    <property type="match status" value="1"/>
</dbReference>
<comment type="pathway">
    <text evidence="5">Glycan biosynthesis; sucrose metabolism.</text>
</comment>
<dbReference type="InterPro" id="IPR018053">
    <property type="entry name" value="Glyco_hydro_32_AS"/>
</dbReference>
<keyword evidence="9" id="KW-1185">Reference proteome</keyword>
<keyword evidence="5" id="KW-0119">Carbohydrate metabolism</keyword>
<comment type="similarity">
    <text evidence="1 4">Belongs to the glycosyl hydrolase 32 family.</text>
</comment>
<dbReference type="Pfam" id="PF08244">
    <property type="entry name" value="Glyco_hydro_32C"/>
    <property type="match status" value="1"/>
</dbReference>
<dbReference type="PROSITE" id="PS00609">
    <property type="entry name" value="GLYCOSYL_HYDROL_F32"/>
    <property type="match status" value="1"/>
</dbReference>
<dbReference type="OrthoDB" id="9801455at2"/>
<keyword evidence="3 4" id="KW-0326">Glycosidase</keyword>
<name>A0A4V6DWD1_9BACT</name>